<organism evidence="1 2">
    <name type="scientific">Pseudomonas syringae</name>
    <dbReference type="NCBI Taxonomy" id="317"/>
    <lineage>
        <taxon>Bacteria</taxon>
        <taxon>Pseudomonadati</taxon>
        <taxon>Pseudomonadota</taxon>
        <taxon>Gammaproteobacteria</taxon>
        <taxon>Pseudomonadales</taxon>
        <taxon>Pseudomonadaceae</taxon>
        <taxon>Pseudomonas</taxon>
    </lineage>
</organism>
<evidence type="ECO:0000313" key="1">
    <source>
        <dbReference type="EMBL" id="KFE44866.1"/>
    </source>
</evidence>
<sequence length="80" mass="8642">MTSTSKWVNYDVARGRLLMQIGELDRLIDQEQSATAPNAVKVAALENAQDALIDQSDLLSADDLELTRRIAASSLSVPGL</sequence>
<evidence type="ECO:0000313" key="2">
    <source>
        <dbReference type="Proteomes" id="UP000028643"/>
    </source>
</evidence>
<reference evidence="1 2" key="1">
    <citation type="submission" date="2014-07" db="EMBL/GenBank/DDBJ databases">
        <title>Draft Genome Sequences of Environmental Pseudomonas syringae strains.</title>
        <authorList>
            <person name="Baltrus D.A."/>
            <person name="Berge O."/>
            <person name="Morris C."/>
        </authorList>
    </citation>
    <scope>NUCLEOTIDE SEQUENCE [LARGE SCALE GENOMIC DNA]</scope>
    <source>
        <strain evidence="1 2">CEB003</strain>
    </source>
</reference>
<gene>
    <name evidence="1" type="ORF">IV02_28590</name>
</gene>
<dbReference type="RefSeq" id="WP_047579362.1">
    <property type="nucleotide sequence ID" value="NZ_JPQT01000155.1"/>
</dbReference>
<accession>A0A085UNV3</accession>
<protein>
    <submittedName>
        <fullName evidence="1">Uncharacterized protein</fullName>
    </submittedName>
</protein>
<dbReference type="AlphaFoldDB" id="A0A085UNV3"/>
<name>A0A085UNV3_PSESX</name>
<dbReference type="Proteomes" id="UP000028643">
    <property type="component" value="Unassembled WGS sequence"/>
</dbReference>
<comment type="caution">
    <text evidence="1">The sequence shown here is derived from an EMBL/GenBank/DDBJ whole genome shotgun (WGS) entry which is preliminary data.</text>
</comment>
<dbReference type="PATRIC" id="fig|317.174.peg.5840"/>
<proteinExistence type="predicted"/>
<dbReference type="EMBL" id="JPQT01000155">
    <property type="protein sequence ID" value="KFE44866.1"/>
    <property type="molecule type" value="Genomic_DNA"/>
</dbReference>